<dbReference type="InParanoid" id="A0A0V1AZC7"/>
<dbReference type="EMBL" id="JYDH01000164">
    <property type="protein sequence ID" value="KRY29644.1"/>
    <property type="molecule type" value="Genomic_DNA"/>
</dbReference>
<protein>
    <submittedName>
        <fullName evidence="3">Uncharacterized protein</fullName>
    </submittedName>
</protein>
<sequence length="699" mass="79442">MTKFELAFQSTTSFGNPFYRSLVRFAGSICCIFLKIFYAERMNPKNVVPKNIHTKIQIDNEPTRPLVESELSRSTGKSSSQNVSVSASETKMIANEEILQIYAHYLKSGTCLKQISAAFRSHIFNLMKERAMREASEMDSGSVSRASLEATTAYVNAVNEIRQQTQQSFYATIGKDRMDEKAVDEKNVNFVKMDNEKKQSFSKTNLANIALPVNETEYVVNPLLSPASERFRNPTTVTNVCTRLDNLSGISNQRLKDRKLNNSGSMPRIPPVKFPDKSMIGRSVVCPNLENVTDRKPASKDIDMKELIHSVLNAAVNLENVEPAHDTPVKILMNKDSHRSKKPIESPRENEKARARKLDKIPKVPRKKRTNKKDLDFSEILDYESVKNQGSKRIQMSRKTICKMVSTSMTLPEDFDTLPDYFLRTWATNSIIDSPLTRILIKEKKLNLEDEPGIIIPYNGCIRVMSSENAAENVNWKSLKTEFIPAKADQAENRKGNSTGKGKYRDREKDEDELPKRLKDGAIPSVSGEMKNRKTGAGCGKSTVKDSVSKQNSKMRSVTKPDSCRQRFCLLEQFSSVVLQRRYRMLLPILRFKQSALALAWCGILCVCFALGYWISRRIMTEFGEKNRKILIFPTGDNVLYDPASPGYTTPLLGVELSQRKHFKQRIIIVNRICFLMLMTVDFATVWFVPMCDKEVQFD</sequence>
<evidence type="ECO:0000313" key="4">
    <source>
        <dbReference type="Proteomes" id="UP000054776"/>
    </source>
</evidence>
<keyword evidence="2" id="KW-0472">Membrane</keyword>
<gene>
    <name evidence="3" type="ORF">T01_5794</name>
</gene>
<feature type="region of interest" description="Disordered" evidence="1">
    <location>
        <begin position="63"/>
        <end position="84"/>
    </location>
</feature>
<comment type="caution">
    <text evidence="3">The sequence shown here is derived from an EMBL/GenBank/DDBJ whole genome shotgun (WGS) entry which is preliminary data.</text>
</comment>
<feature type="region of interest" description="Disordered" evidence="1">
    <location>
        <begin position="487"/>
        <end position="556"/>
    </location>
</feature>
<proteinExistence type="predicted"/>
<accession>A0A0V1AZC7</accession>
<evidence type="ECO:0000256" key="2">
    <source>
        <dbReference type="SAM" id="Phobius"/>
    </source>
</evidence>
<keyword evidence="2" id="KW-0812">Transmembrane</keyword>
<feature type="transmembrane region" description="Helical" evidence="2">
    <location>
        <begin position="596"/>
        <end position="616"/>
    </location>
</feature>
<feature type="transmembrane region" description="Helical" evidence="2">
    <location>
        <begin position="669"/>
        <end position="689"/>
    </location>
</feature>
<evidence type="ECO:0000313" key="3">
    <source>
        <dbReference type="EMBL" id="KRY29644.1"/>
    </source>
</evidence>
<dbReference type="OrthoDB" id="362021at2759"/>
<dbReference type="AlphaFoldDB" id="A0A0V1AZC7"/>
<name>A0A0V1AZC7_TRISP</name>
<feature type="compositionally biased region" description="Low complexity" evidence="1">
    <location>
        <begin position="74"/>
        <end position="84"/>
    </location>
</feature>
<dbReference type="Proteomes" id="UP000054776">
    <property type="component" value="Unassembled WGS sequence"/>
</dbReference>
<organism evidence="3 4">
    <name type="scientific">Trichinella spiralis</name>
    <name type="common">Trichina worm</name>
    <dbReference type="NCBI Taxonomy" id="6334"/>
    <lineage>
        <taxon>Eukaryota</taxon>
        <taxon>Metazoa</taxon>
        <taxon>Ecdysozoa</taxon>
        <taxon>Nematoda</taxon>
        <taxon>Enoplea</taxon>
        <taxon>Dorylaimia</taxon>
        <taxon>Trichinellida</taxon>
        <taxon>Trichinellidae</taxon>
        <taxon>Trichinella</taxon>
    </lineage>
</organism>
<feature type="region of interest" description="Disordered" evidence="1">
    <location>
        <begin position="327"/>
        <end position="357"/>
    </location>
</feature>
<evidence type="ECO:0000256" key="1">
    <source>
        <dbReference type="SAM" id="MobiDB-lite"/>
    </source>
</evidence>
<keyword evidence="2" id="KW-1133">Transmembrane helix</keyword>
<reference evidence="3 4" key="1">
    <citation type="submission" date="2015-01" db="EMBL/GenBank/DDBJ databases">
        <title>Evolution of Trichinella species and genotypes.</title>
        <authorList>
            <person name="Korhonen P.K."/>
            <person name="Edoardo P."/>
            <person name="Giuseppe L.R."/>
            <person name="Gasser R.B."/>
        </authorList>
    </citation>
    <scope>NUCLEOTIDE SEQUENCE [LARGE SCALE GENOMIC DNA]</scope>
    <source>
        <strain evidence="3">ISS3</strain>
    </source>
</reference>
<feature type="compositionally biased region" description="Basic and acidic residues" evidence="1">
    <location>
        <begin position="503"/>
        <end position="520"/>
    </location>
</feature>
<keyword evidence="4" id="KW-1185">Reference proteome</keyword>